<dbReference type="InterPro" id="IPR019734">
    <property type="entry name" value="TPR_rpt"/>
</dbReference>
<organism evidence="5 6">
    <name type="scientific">Abyssobacteria bacterium (strain SURF_5)</name>
    <dbReference type="NCBI Taxonomy" id="2093360"/>
    <lineage>
        <taxon>Bacteria</taxon>
        <taxon>Pseudomonadati</taxon>
        <taxon>Candidatus Hydrogenedentota</taxon>
        <taxon>Candidatus Abyssobacteria</taxon>
    </lineage>
</organism>
<comment type="caution">
    <text evidence="5">The sequence shown here is derived from an EMBL/GenBank/DDBJ whole genome shotgun (WGS) entry which is preliminary data.</text>
</comment>
<reference evidence="5 6" key="1">
    <citation type="journal article" date="2017" name="ISME J.">
        <title>Energy and carbon metabolisms in a deep terrestrial subsurface fluid microbial community.</title>
        <authorList>
            <person name="Momper L."/>
            <person name="Jungbluth S.P."/>
            <person name="Lee M.D."/>
            <person name="Amend J.P."/>
        </authorList>
    </citation>
    <scope>NUCLEOTIDE SEQUENCE [LARGE SCALE GENOMIC DNA]</scope>
    <source>
        <strain evidence="5">SURF_5</strain>
    </source>
</reference>
<dbReference type="SUPFAM" id="SSF48452">
    <property type="entry name" value="TPR-like"/>
    <property type="match status" value="2"/>
</dbReference>
<dbReference type="SMART" id="SM00028">
    <property type="entry name" value="TPR"/>
    <property type="match status" value="8"/>
</dbReference>
<protein>
    <submittedName>
        <fullName evidence="5">Tetratricopeptide repeat protein</fullName>
    </submittedName>
</protein>
<feature type="transmembrane region" description="Helical" evidence="4">
    <location>
        <begin position="207"/>
        <end position="230"/>
    </location>
</feature>
<name>A0A3A4NNM6_ABYX5</name>
<dbReference type="Pfam" id="PF01535">
    <property type="entry name" value="PPR"/>
    <property type="match status" value="1"/>
</dbReference>
<dbReference type="Pfam" id="PF13424">
    <property type="entry name" value="TPR_12"/>
    <property type="match status" value="3"/>
</dbReference>
<evidence type="ECO:0000313" key="5">
    <source>
        <dbReference type="EMBL" id="RJP17071.1"/>
    </source>
</evidence>
<evidence type="ECO:0000256" key="1">
    <source>
        <dbReference type="ARBA" id="ARBA00022737"/>
    </source>
</evidence>
<dbReference type="InterPro" id="IPR002885">
    <property type="entry name" value="PPR_rpt"/>
</dbReference>
<dbReference type="PANTHER" id="PTHR45641">
    <property type="entry name" value="TETRATRICOPEPTIDE REPEAT PROTEIN (AFU_ORTHOLOGUE AFUA_6G03870)"/>
    <property type="match status" value="1"/>
</dbReference>
<dbReference type="AlphaFoldDB" id="A0A3A4NNM6"/>
<keyword evidence="4" id="KW-0472">Membrane</keyword>
<evidence type="ECO:0000256" key="2">
    <source>
        <dbReference type="ARBA" id="ARBA00022803"/>
    </source>
</evidence>
<feature type="repeat" description="TPR" evidence="3">
    <location>
        <begin position="490"/>
        <end position="523"/>
    </location>
</feature>
<feature type="transmembrane region" description="Helical" evidence="4">
    <location>
        <begin position="12"/>
        <end position="35"/>
    </location>
</feature>
<proteinExistence type="predicted"/>
<dbReference type="Gene3D" id="1.25.40.10">
    <property type="entry name" value="Tetratricopeptide repeat domain"/>
    <property type="match status" value="2"/>
</dbReference>
<keyword evidence="4" id="KW-1133">Transmembrane helix</keyword>
<dbReference type="EMBL" id="QZKU01000122">
    <property type="protein sequence ID" value="RJP17071.1"/>
    <property type="molecule type" value="Genomic_DNA"/>
</dbReference>
<feature type="transmembrane region" description="Helical" evidence="4">
    <location>
        <begin position="251"/>
        <end position="273"/>
    </location>
</feature>
<evidence type="ECO:0000313" key="6">
    <source>
        <dbReference type="Proteomes" id="UP000265882"/>
    </source>
</evidence>
<sequence>MNNSYHCRSNVRWIHFLDGLVLVILLALVAISVMRRHPGSGVTSQDLLLTVVIPSIVLLELSVITFLAHRRAALSVSIADEGLTYKFRRLIKIIPFEAISRVKLDLMPLNFGLKMRIHSTEGIVKIPALERLPQFLQELKNGLDARGLSDRYEKSTFEKSLKFAFYGEQSWERLHENSIKFLCVLLLSAVVGWALASIAEFTGTGRFLAAAASAFCFLAVHPAAEFILMWRGLKAPLDSVSQRDRNYEKKVFRTLLLAVTAAYLAAATVLLGIRLTSHEMLSKKYAANGRKAFERGLYTEAENMFSASIREAEARDPQHPRLVRSLTGLAEAYEKHGRLSEAEFLCNRALAIGEKVYGPDHQEVSSVLSALGIIYRQQGRYTDAETMHMRALDMDTRDLDAHHPNVAIDLANLAAVYTSQEHYEKAEMLLKRSLLTFETAFKGDEPRSAFALNNLGALYVRMGRYQEAIELLARAEKALESLNPEHPDLATVVTWKAKMHYDQGEYAEAEELYQRELELNEKSFGPDHQYVVYSLRNLAHVYFCQEKYAEAEAVLLRAVEILKEAPQADERRLLPLLKYLIRVYEKQGRLDEVERLHLEILRIQESAPPSRRG</sequence>
<keyword evidence="2 3" id="KW-0802">TPR repeat</keyword>
<accession>A0A3A4NNM6</accession>
<dbReference type="Proteomes" id="UP000265882">
    <property type="component" value="Unassembled WGS sequence"/>
</dbReference>
<feature type="transmembrane region" description="Helical" evidence="4">
    <location>
        <begin position="181"/>
        <end position="201"/>
    </location>
</feature>
<gene>
    <name evidence="5" type="ORF">C4520_17875</name>
</gene>
<dbReference type="InterPro" id="IPR011990">
    <property type="entry name" value="TPR-like_helical_dom_sf"/>
</dbReference>
<evidence type="ECO:0000256" key="4">
    <source>
        <dbReference type="SAM" id="Phobius"/>
    </source>
</evidence>
<dbReference type="PROSITE" id="PS50293">
    <property type="entry name" value="TPR_REGION"/>
    <property type="match status" value="1"/>
</dbReference>
<dbReference type="PROSITE" id="PS50005">
    <property type="entry name" value="TPR"/>
    <property type="match status" value="3"/>
</dbReference>
<feature type="repeat" description="TPR" evidence="3">
    <location>
        <begin position="449"/>
        <end position="482"/>
    </location>
</feature>
<dbReference type="Pfam" id="PF13374">
    <property type="entry name" value="TPR_10"/>
    <property type="match status" value="1"/>
</dbReference>
<evidence type="ECO:0000256" key="3">
    <source>
        <dbReference type="PROSITE-ProRule" id="PRU00339"/>
    </source>
</evidence>
<keyword evidence="1" id="KW-0677">Repeat</keyword>
<feature type="transmembrane region" description="Helical" evidence="4">
    <location>
        <begin position="47"/>
        <end position="68"/>
    </location>
</feature>
<feature type="repeat" description="TPR" evidence="3">
    <location>
        <begin position="365"/>
        <end position="398"/>
    </location>
</feature>
<keyword evidence="4" id="KW-0812">Transmembrane</keyword>
<dbReference type="PANTHER" id="PTHR45641:SF19">
    <property type="entry name" value="NEPHROCYSTIN-3"/>
    <property type="match status" value="1"/>
</dbReference>